<comment type="caution">
    <text evidence="3">The sequence shown here is derived from an EMBL/GenBank/DDBJ whole genome shotgun (WGS) entry which is preliminary data.</text>
</comment>
<dbReference type="Gene3D" id="3.10.129.10">
    <property type="entry name" value="Hotdog Thioesterase"/>
    <property type="match status" value="1"/>
</dbReference>
<accession>A0AAW9SCQ7</accession>
<keyword evidence="4" id="KW-1185">Reference proteome</keyword>
<dbReference type="RefSeq" id="WP_347166875.1">
    <property type="nucleotide sequence ID" value="NZ_JBDNCH010000002.1"/>
</dbReference>
<feature type="domain" description="Thioesterase" evidence="2">
    <location>
        <begin position="48"/>
        <end position="120"/>
    </location>
</feature>
<dbReference type="GO" id="GO:0016289">
    <property type="term" value="F:acyl-CoA hydrolase activity"/>
    <property type="evidence" value="ECO:0007669"/>
    <property type="project" value="UniProtKB-ARBA"/>
</dbReference>
<dbReference type="EC" id="3.1.2.-" evidence="3"/>
<sequence>MQTDLETRIRDSFARQGLMTTLGATVVSVGHGTVEIRVPVTAAASQQQGYAHGAVAFAIGDSAAGYAAVTVLAPGDDVVTSDMTIHYLAPGTGEALVARGQVVKPGRRMLVTQADVYAVTEGAERHIARLTGTMVRIPAPEPR</sequence>
<dbReference type="NCBIfam" id="TIGR00369">
    <property type="entry name" value="unchar_dom_1"/>
    <property type="match status" value="1"/>
</dbReference>
<dbReference type="InterPro" id="IPR052723">
    <property type="entry name" value="Acyl-CoA_thioesterase_PaaI"/>
</dbReference>
<dbReference type="PANTHER" id="PTHR42856:SF1">
    <property type="entry name" value="ACYL-COENZYME A THIOESTERASE PAAI"/>
    <property type="match status" value="1"/>
</dbReference>
<proteinExistence type="predicted"/>
<protein>
    <submittedName>
        <fullName evidence="3">PaaI family thioesterase</fullName>
        <ecNumber evidence="3">3.1.2.-</ecNumber>
    </submittedName>
</protein>
<dbReference type="InterPro" id="IPR003736">
    <property type="entry name" value="PAAI_dom"/>
</dbReference>
<dbReference type="Proteomes" id="UP001428774">
    <property type="component" value="Unassembled WGS sequence"/>
</dbReference>
<dbReference type="PANTHER" id="PTHR42856">
    <property type="entry name" value="ACYL-COENZYME A THIOESTERASE PAAI"/>
    <property type="match status" value="1"/>
</dbReference>
<dbReference type="SUPFAM" id="SSF54637">
    <property type="entry name" value="Thioesterase/thiol ester dehydrase-isomerase"/>
    <property type="match status" value="1"/>
</dbReference>
<dbReference type="CDD" id="cd03443">
    <property type="entry name" value="PaaI_thioesterase"/>
    <property type="match status" value="1"/>
</dbReference>
<gene>
    <name evidence="3" type="ORF">ABFB10_13275</name>
</gene>
<reference evidence="3 4" key="1">
    <citation type="submission" date="2024-05" db="EMBL/GenBank/DDBJ databases">
        <title>Genome sequence of Ponticoccus litoralis KCCM 90028.</title>
        <authorList>
            <person name="Kim J.M."/>
            <person name="Lee J.K."/>
            <person name="Choi B.J."/>
            <person name="Bayburt H."/>
            <person name="Baek J.H."/>
            <person name="Jeon C.O."/>
        </authorList>
    </citation>
    <scope>NUCLEOTIDE SEQUENCE [LARGE SCALE GENOMIC DNA]</scope>
    <source>
        <strain evidence="3 4">KCCM 90028</strain>
    </source>
</reference>
<evidence type="ECO:0000259" key="2">
    <source>
        <dbReference type="Pfam" id="PF03061"/>
    </source>
</evidence>
<keyword evidence="1 3" id="KW-0378">Hydrolase</keyword>
<evidence type="ECO:0000256" key="1">
    <source>
        <dbReference type="ARBA" id="ARBA00022801"/>
    </source>
</evidence>
<dbReference type="InterPro" id="IPR029069">
    <property type="entry name" value="HotDog_dom_sf"/>
</dbReference>
<evidence type="ECO:0000313" key="4">
    <source>
        <dbReference type="Proteomes" id="UP001428774"/>
    </source>
</evidence>
<dbReference type="AlphaFoldDB" id="A0AAW9SCQ7"/>
<dbReference type="EMBL" id="JBDNCH010000002">
    <property type="protein sequence ID" value="MEN9061844.1"/>
    <property type="molecule type" value="Genomic_DNA"/>
</dbReference>
<dbReference type="Pfam" id="PF03061">
    <property type="entry name" value="4HBT"/>
    <property type="match status" value="1"/>
</dbReference>
<name>A0AAW9SCQ7_9RHOB</name>
<dbReference type="InterPro" id="IPR006683">
    <property type="entry name" value="Thioestr_dom"/>
</dbReference>
<evidence type="ECO:0000313" key="3">
    <source>
        <dbReference type="EMBL" id="MEN9061844.1"/>
    </source>
</evidence>
<organism evidence="3 4">
    <name type="scientific">Ponticoccus litoralis</name>
    <dbReference type="NCBI Taxonomy" id="422297"/>
    <lineage>
        <taxon>Bacteria</taxon>
        <taxon>Pseudomonadati</taxon>
        <taxon>Pseudomonadota</taxon>
        <taxon>Alphaproteobacteria</taxon>
        <taxon>Rhodobacterales</taxon>
        <taxon>Roseobacteraceae</taxon>
        <taxon>Ponticoccus</taxon>
    </lineage>
</organism>